<dbReference type="InterPro" id="IPR026898">
    <property type="entry name" value="PrsW"/>
</dbReference>
<feature type="transmembrane region" description="Helical" evidence="2">
    <location>
        <begin position="7"/>
        <end position="29"/>
    </location>
</feature>
<feature type="transmembrane region" description="Helical" evidence="2">
    <location>
        <begin position="112"/>
        <end position="131"/>
    </location>
</feature>
<feature type="region of interest" description="Disordered" evidence="1">
    <location>
        <begin position="298"/>
        <end position="320"/>
    </location>
</feature>
<dbReference type="OrthoDB" id="9785431at2"/>
<dbReference type="AlphaFoldDB" id="A0A0M4CGI9"/>
<feature type="transmembrane region" description="Helical" evidence="2">
    <location>
        <begin position="138"/>
        <end position="159"/>
    </location>
</feature>
<accession>A0A0M4CGI9</accession>
<sequence>MNRLFSITVWTIIVVSIPVTLMTMAIFAFLDASVIGLSLLFAALYLGIVWWALSKTPLWPRFAKKSTTFSWAIASLLWGGFACMGMVMLFALPMMDLMEKLEWDLVAMSWAGAYPEEVAKAFGVVLILMAYRQLNRPWHGFATGALVGLGFEVIENLVYGATGALLDANADIDGVLMMWGYRSIAGPLIHTLLTAFAGYGIGLALFYANESKKWRIFTAAKWIFLAFALHFAWNIQWENPWYSIVTMVIVCIIMYGQAINIVHASWSVARDDVSYAYAPGIITSTKELALIDAPMHPQTPATGELEARPGAGENGESKEP</sequence>
<evidence type="ECO:0000313" key="4">
    <source>
        <dbReference type="Proteomes" id="UP000068067"/>
    </source>
</evidence>
<dbReference type="PANTHER" id="PTHR36844:SF1">
    <property type="entry name" value="PROTEASE PRSW"/>
    <property type="match status" value="1"/>
</dbReference>
<keyword evidence="4" id="KW-1185">Reference proteome</keyword>
<organism evidence="3 4">
    <name type="scientific">Corynebacterium deserti GIMN1.010</name>
    <dbReference type="NCBI Taxonomy" id="931089"/>
    <lineage>
        <taxon>Bacteria</taxon>
        <taxon>Bacillati</taxon>
        <taxon>Actinomycetota</taxon>
        <taxon>Actinomycetes</taxon>
        <taxon>Mycobacteriales</taxon>
        <taxon>Corynebacteriaceae</taxon>
        <taxon>Corynebacterium</taxon>
    </lineage>
</organism>
<evidence type="ECO:0000256" key="2">
    <source>
        <dbReference type="SAM" id="Phobius"/>
    </source>
</evidence>
<proteinExistence type="predicted"/>
<dbReference type="STRING" id="931089.CDES_00955"/>
<gene>
    <name evidence="3" type="ORF">CDES_00955</name>
</gene>
<dbReference type="PANTHER" id="PTHR36844">
    <property type="entry name" value="PROTEASE PRSW"/>
    <property type="match status" value="1"/>
</dbReference>
<keyword evidence="2" id="KW-0812">Transmembrane</keyword>
<dbReference type="KEGG" id="cdx:CDES_00955"/>
<feature type="transmembrane region" description="Helical" evidence="2">
    <location>
        <begin position="69"/>
        <end position="92"/>
    </location>
</feature>
<dbReference type="GO" id="GO:0008233">
    <property type="term" value="F:peptidase activity"/>
    <property type="evidence" value="ECO:0007669"/>
    <property type="project" value="InterPro"/>
</dbReference>
<dbReference type="RefSeq" id="WP_082353299.1">
    <property type="nucleotide sequence ID" value="NZ_CP009220.1"/>
</dbReference>
<dbReference type="PATRIC" id="fig|931089.4.peg.196"/>
<reference evidence="3 4" key="1">
    <citation type="submission" date="2014-08" db="EMBL/GenBank/DDBJ databases">
        <title>Complete genome sequence of Corynebacterium deserti GIMN1.010 (=DSM 45689), isolated from desert sand in western China.</title>
        <authorList>
            <person name="Ruckert C."/>
            <person name="Albersmeier A."/>
            <person name="Kalinowski J."/>
        </authorList>
    </citation>
    <scope>NUCLEOTIDE SEQUENCE [LARGE SCALE GENOMIC DNA]</scope>
    <source>
        <strain evidence="3 4">GIMN1.010</strain>
    </source>
</reference>
<feature type="transmembrane region" description="Helical" evidence="2">
    <location>
        <begin position="179"/>
        <end position="207"/>
    </location>
</feature>
<name>A0A0M4CGI9_9CORY</name>
<feature type="transmembrane region" description="Helical" evidence="2">
    <location>
        <begin position="35"/>
        <end position="53"/>
    </location>
</feature>
<dbReference type="EMBL" id="CP009220">
    <property type="protein sequence ID" value="ALC04671.1"/>
    <property type="molecule type" value="Genomic_DNA"/>
</dbReference>
<feature type="transmembrane region" description="Helical" evidence="2">
    <location>
        <begin position="241"/>
        <end position="262"/>
    </location>
</feature>
<keyword evidence="2" id="KW-1133">Transmembrane helix</keyword>
<evidence type="ECO:0008006" key="5">
    <source>
        <dbReference type="Google" id="ProtNLM"/>
    </source>
</evidence>
<dbReference type="Pfam" id="PF13367">
    <property type="entry name" value="PrsW-protease"/>
    <property type="match status" value="1"/>
</dbReference>
<dbReference type="Proteomes" id="UP000068067">
    <property type="component" value="Chromosome"/>
</dbReference>
<feature type="transmembrane region" description="Helical" evidence="2">
    <location>
        <begin position="214"/>
        <end position="235"/>
    </location>
</feature>
<protein>
    <recommendedName>
        <fullName evidence="5">Protease PrsW</fullName>
    </recommendedName>
</protein>
<evidence type="ECO:0000313" key="3">
    <source>
        <dbReference type="EMBL" id="ALC04671.1"/>
    </source>
</evidence>
<keyword evidence="2" id="KW-0472">Membrane</keyword>
<evidence type="ECO:0000256" key="1">
    <source>
        <dbReference type="SAM" id="MobiDB-lite"/>
    </source>
</evidence>